<evidence type="ECO:0000313" key="3">
    <source>
        <dbReference type="EMBL" id="NLV09752.1"/>
    </source>
</evidence>
<accession>A0A847TUP7</accession>
<evidence type="ECO:0000313" key="4">
    <source>
        <dbReference type="Proteomes" id="UP000608662"/>
    </source>
</evidence>
<organism evidence="3 4">
    <name type="scientific">Halomicrobium mukohataei</name>
    <dbReference type="NCBI Taxonomy" id="57705"/>
    <lineage>
        <taxon>Archaea</taxon>
        <taxon>Methanobacteriati</taxon>
        <taxon>Methanobacteriota</taxon>
        <taxon>Stenosarchaea group</taxon>
        <taxon>Halobacteria</taxon>
        <taxon>Halobacteriales</taxon>
        <taxon>Haloarculaceae</taxon>
        <taxon>Halomicrobium</taxon>
    </lineage>
</organism>
<keyword evidence="2" id="KW-0812">Transmembrane</keyword>
<feature type="transmembrane region" description="Helical" evidence="2">
    <location>
        <begin position="52"/>
        <end position="74"/>
    </location>
</feature>
<feature type="transmembrane region" description="Helical" evidence="2">
    <location>
        <begin position="12"/>
        <end position="32"/>
    </location>
</feature>
<dbReference type="EMBL" id="WOYG01000001">
    <property type="protein sequence ID" value="NLV09752.1"/>
    <property type="molecule type" value="Genomic_DNA"/>
</dbReference>
<dbReference type="AlphaFoldDB" id="A0A847TUP7"/>
<dbReference type="Proteomes" id="UP000608662">
    <property type="component" value="Unassembled WGS sequence"/>
</dbReference>
<feature type="region of interest" description="Disordered" evidence="1">
    <location>
        <begin position="110"/>
        <end position="136"/>
    </location>
</feature>
<reference evidence="3" key="1">
    <citation type="submission" date="2019-12" db="EMBL/GenBank/DDBJ databases">
        <title>Whole-genome sequence of Halomicrobium mukohataei pws1.</title>
        <authorList>
            <person name="Verma D.K."/>
            <person name="Gopal K."/>
            <person name="Prasad E.S."/>
        </authorList>
    </citation>
    <scope>NUCLEOTIDE SEQUENCE</scope>
    <source>
        <strain evidence="3">Pws1</strain>
    </source>
</reference>
<protein>
    <submittedName>
        <fullName evidence="3">Uncharacterized protein</fullName>
    </submittedName>
</protein>
<proteinExistence type="predicted"/>
<keyword evidence="2" id="KW-1133">Transmembrane helix</keyword>
<feature type="compositionally biased region" description="Low complexity" evidence="1">
    <location>
        <begin position="110"/>
        <end position="131"/>
    </location>
</feature>
<name>A0A847TUP7_9EURY</name>
<evidence type="ECO:0000256" key="2">
    <source>
        <dbReference type="SAM" id="Phobius"/>
    </source>
</evidence>
<keyword evidence="2" id="KW-0472">Membrane</keyword>
<evidence type="ECO:0000256" key="1">
    <source>
        <dbReference type="SAM" id="MobiDB-lite"/>
    </source>
</evidence>
<comment type="caution">
    <text evidence="3">The sequence shown here is derived from an EMBL/GenBank/DDBJ whole genome shotgun (WGS) entry which is preliminary data.</text>
</comment>
<gene>
    <name evidence="3" type="ORF">GOC74_07390</name>
</gene>
<sequence length="288" mass="31927">MLGYKTKHIMKQILRVIGLLFFPITLPIAVGTNTDKYAELFSLLPGINEDGGVISGVLMALYISLFMYAILAFASNMYGGVAEPSRPVDTNTSESSHMQTVVQSINNTQTAGTVTTTPEPSQTTVSTETPEGSTTYGGQVKREIVEYVSFMIVYNNTLSNKSGVNVQNYTVDPRNESATLYWETNPDNESRYIQETQSVMLNYAGGSERIRESDNVSVSMIPKKLNFVVLTTNGEVYLKSYVEYMSAWRFTKDVTSGQRYYMGFFQNSRPGPAHPNYEANQTTTATTG</sequence>